<evidence type="ECO:0000313" key="3">
    <source>
        <dbReference type="Proteomes" id="UP001430306"/>
    </source>
</evidence>
<keyword evidence="3" id="KW-1185">Reference proteome</keyword>
<keyword evidence="1" id="KW-0812">Transmembrane</keyword>
<sequence>MIAPAHSQPPRRIQMVSVHSIPEQESDDPSSTKLDVVRRSVAKYPAASLVAAGAVGIALGWLVKRRP</sequence>
<proteinExistence type="predicted"/>
<name>A0ABS8NEQ0_9BACT</name>
<dbReference type="EMBL" id="JAJKFW010000014">
    <property type="protein sequence ID" value="MCC9642032.1"/>
    <property type="molecule type" value="Genomic_DNA"/>
</dbReference>
<reference evidence="2" key="1">
    <citation type="submission" date="2021-11" db="EMBL/GenBank/DDBJ databases">
        <title>Genome sequence.</title>
        <authorList>
            <person name="Sun Q."/>
        </authorList>
    </citation>
    <scope>NUCLEOTIDE SEQUENCE</scope>
    <source>
        <strain evidence="2">JC740</strain>
    </source>
</reference>
<accession>A0ABS8NEQ0</accession>
<feature type="transmembrane region" description="Helical" evidence="1">
    <location>
        <begin position="44"/>
        <end position="63"/>
    </location>
</feature>
<dbReference type="RefSeq" id="WP_230272631.1">
    <property type="nucleotide sequence ID" value="NZ_JAJKFW010000014.1"/>
</dbReference>
<evidence type="ECO:0000313" key="2">
    <source>
        <dbReference type="EMBL" id="MCC9642032.1"/>
    </source>
</evidence>
<keyword evidence="1" id="KW-0472">Membrane</keyword>
<organism evidence="2 3">
    <name type="scientific">Rhodopirellula halodulae</name>
    <dbReference type="NCBI Taxonomy" id="2894198"/>
    <lineage>
        <taxon>Bacteria</taxon>
        <taxon>Pseudomonadati</taxon>
        <taxon>Planctomycetota</taxon>
        <taxon>Planctomycetia</taxon>
        <taxon>Pirellulales</taxon>
        <taxon>Pirellulaceae</taxon>
        <taxon>Rhodopirellula</taxon>
    </lineage>
</organism>
<keyword evidence="1" id="KW-1133">Transmembrane helix</keyword>
<evidence type="ECO:0000256" key="1">
    <source>
        <dbReference type="SAM" id="Phobius"/>
    </source>
</evidence>
<evidence type="ECO:0008006" key="4">
    <source>
        <dbReference type="Google" id="ProtNLM"/>
    </source>
</evidence>
<comment type="caution">
    <text evidence="2">The sequence shown here is derived from an EMBL/GenBank/DDBJ whole genome shotgun (WGS) entry which is preliminary data.</text>
</comment>
<dbReference type="Proteomes" id="UP001430306">
    <property type="component" value="Unassembled WGS sequence"/>
</dbReference>
<gene>
    <name evidence="2" type="ORF">LOC71_07075</name>
</gene>
<protein>
    <recommendedName>
        <fullName evidence="4">DUF883 domain-containing protein</fullName>
    </recommendedName>
</protein>